<reference evidence="2" key="1">
    <citation type="submission" date="2016-11" db="UniProtKB">
        <authorList>
            <consortium name="WormBaseParasite"/>
        </authorList>
    </citation>
    <scope>IDENTIFICATION</scope>
</reference>
<evidence type="ECO:0000313" key="1">
    <source>
        <dbReference type="Proteomes" id="UP000095283"/>
    </source>
</evidence>
<keyword evidence="1" id="KW-1185">Reference proteome</keyword>
<sequence>MNNEGNIIQPIKLAATDTCSQKSLSDVMSNFVDNLQSNLPVSKQGKFLSIIKALDSCLKSKNSSLQKLKDHVNKYILDVYGPSYTKIKKCGSIATSQGKKCSDSSVLNCIYDKFKNTTTSYQYEDLLKRINYKKGEYTCLKGNMTEILKFPSSIN</sequence>
<accession>A0A1I7X8E4</accession>
<dbReference type="Proteomes" id="UP000095283">
    <property type="component" value="Unplaced"/>
</dbReference>
<evidence type="ECO:0000313" key="2">
    <source>
        <dbReference type="WBParaSite" id="Hba_13915"/>
    </source>
</evidence>
<name>A0A1I7X8E4_HETBA</name>
<dbReference type="WBParaSite" id="Hba_13915">
    <property type="protein sequence ID" value="Hba_13915"/>
    <property type="gene ID" value="Hba_13915"/>
</dbReference>
<proteinExistence type="predicted"/>
<organism evidence="1 2">
    <name type="scientific">Heterorhabditis bacteriophora</name>
    <name type="common">Entomopathogenic nematode worm</name>
    <dbReference type="NCBI Taxonomy" id="37862"/>
    <lineage>
        <taxon>Eukaryota</taxon>
        <taxon>Metazoa</taxon>
        <taxon>Ecdysozoa</taxon>
        <taxon>Nematoda</taxon>
        <taxon>Chromadorea</taxon>
        <taxon>Rhabditida</taxon>
        <taxon>Rhabditina</taxon>
        <taxon>Rhabditomorpha</taxon>
        <taxon>Strongyloidea</taxon>
        <taxon>Heterorhabditidae</taxon>
        <taxon>Heterorhabditis</taxon>
    </lineage>
</organism>
<protein>
    <submittedName>
        <fullName evidence="2">DUF4806 domain-containing protein</fullName>
    </submittedName>
</protein>
<dbReference type="AlphaFoldDB" id="A0A1I7X8E4"/>